<keyword evidence="1" id="KW-1133">Transmembrane helix</keyword>
<gene>
    <name evidence="2" type="ORF">SAMN06265337_1926</name>
</gene>
<dbReference type="RefSeq" id="WP_141106505.1">
    <property type="nucleotide sequence ID" value="NZ_FYEW01000001.1"/>
</dbReference>
<evidence type="ECO:0000313" key="2">
    <source>
        <dbReference type="EMBL" id="SNC67367.1"/>
    </source>
</evidence>
<keyword evidence="1" id="KW-0472">Membrane</keyword>
<feature type="transmembrane region" description="Helical" evidence="1">
    <location>
        <begin position="73"/>
        <end position="94"/>
    </location>
</feature>
<evidence type="ECO:0000313" key="3">
    <source>
        <dbReference type="Proteomes" id="UP000198131"/>
    </source>
</evidence>
<dbReference type="EMBL" id="FYEW01000001">
    <property type="protein sequence ID" value="SNC67367.1"/>
    <property type="molecule type" value="Genomic_DNA"/>
</dbReference>
<name>A0A212TMT7_9BACT</name>
<sequence>MLNLSSRFSSVVCAVRRLFRRHSWAYLFVIGLASYPVQYYWQVRHAASQGTNARDAADLAAATASKMVDPTQVFSKMSIAVGVFCLINLLAWFAHNLATPVGPDWAKGDYRTSKNGYPATPGYKGTFLALGHKERLDAYNRERLFQIIAAGISVWAAFMIQ</sequence>
<keyword evidence="3" id="KW-1185">Reference proteome</keyword>
<proteinExistence type="predicted"/>
<reference evidence="3" key="1">
    <citation type="submission" date="2017-06" db="EMBL/GenBank/DDBJ databases">
        <authorList>
            <person name="Varghese N."/>
            <person name="Submissions S."/>
        </authorList>
    </citation>
    <scope>NUCLEOTIDE SEQUENCE [LARGE SCALE GENOMIC DNA]</scope>
    <source>
        <strain evidence="3">DSM 11116</strain>
    </source>
</reference>
<keyword evidence="1" id="KW-0812">Transmembrane</keyword>
<dbReference type="Proteomes" id="UP000198131">
    <property type="component" value="Unassembled WGS sequence"/>
</dbReference>
<feature type="transmembrane region" description="Helical" evidence="1">
    <location>
        <begin position="143"/>
        <end position="160"/>
    </location>
</feature>
<feature type="transmembrane region" description="Helical" evidence="1">
    <location>
        <begin position="24"/>
        <end position="41"/>
    </location>
</feature>
<evidence type="ECO:0000256" key="1">
    <source>
        <dbReference type="SAM" id="Phobius"/>
    </source>
</evidence>
<protein>
    <submittedName>
        <fullName evidence="2">Uncharacterized protein</fullName>
    </submittedName>
</protein>
<organism evidence="2 3">
    <name type="scientific">Hymenobacter gelipurpurascens</name>
    <dbReference type="NCBI Taxonomy" id="89968"/>
    <lineage>
        <taxon>Bacteria</taxon>
        <taxon>Pseudomonadati</taxon>
        <taxon>Bacteroidota</taxon>
        <taxon>Cytophagia</taxon>
        <taxon>Cytophagales</taxon>
        <taxon>Hymenobacteraceae</taxon>
        <taxon>Hymenobacter</taxon>
    </lineage>
</organism>
<accession>A0A212TMT7</accession>
<dbReference type="AlphaFoldDB" id="A0A212TMT7"/>